<evidence type="ECO:0000256" key="1">
    <source>
        <dbReference type="ARBA" id="ARBA00023277"/>
    </source>
</evidence>
<feature type="compositionally biased region" description="Polar residues" evidence="3">
    <location>
        <begin position="717"/>
        <end position="731"/>
    </location>
</feature>
<keyword evidence="7" id="KW-1185">Reference proteome</keyword>
<keyword evidence="2" id="KW-0624">Polysaccharide degradation</keyword>
<reference evidence="6 7" key="1">
    <citation type="submission" date="2016-10" db="EMBL/GenBank/DDBJ databases">
        <authorList>
            <person name="de Groot N.N."/>
        </authorList>
    </citation>
    <scope>NUCLEOTIDE SEQUENCE [LARGE SCALE GENOMIC DNA]</scope>
    <source>
        <strain evidence="6 7">TC2-24</strain>
    </source>
</reference>
<dbReference type="InterPro" id="IPR001701">
    <property type="entry name" value="Glyco_hydro_9"/>
</dbReference>
<evidence type="ECO:0000259" key="5">
    <source>
        <dbReference type="Pfam" id="PF00759"/>
    </source>
</evidence>
<feature type="chain" id="PRO_5011611840" evidence="4">
    <location>
        <begin position="28"/>
        <end position="791"/>
    </location>
</feature>
<dbReference type="InterPro" id="IPR008928">
    <property type="entry name" value="6-hairpin_glycosidase_sf"/>
</dbReference>
<evidence type="ECO:0000256" key="4">
    <source>
        <dbReference type="SAM" id="SignalP"/>
    </source>
</evidence>
<sequence>MKTLKKKATFFMMLTGMLLLTAPSAMATKFLGIHIIDKDYLMVHFRDGEVHYRDNGTGPSAYLGHSFAEGDDTLLVFGERLKVGEAQQAALWRVSSADDKAFAAAQPVNIWRKSKPMNTDNTLSSELDHWLFIQLPQSMRQGCSYTVSIPDGIGADQTTATIRFDVWNTPSEAVHVNIIGYAPNETRHAADLYQWLGDGGQRDYKAWEGRKVYLYNVNTKKKTAAGTVAFWKTMADAKEEAGQKSLIGTDVWNIDFKGATPGRYRLVVEDVGCSMDFDIAANVYFQPYRYSVRGYYYMRLGEPKDPEHVFPVPRQPQFIPETDPKGFTVYKTDLQPWHPEWRKLRMDVWDEPHFKKLFESIFWQHRLPGNPVNTEVRGGHSDAFDWDRHLAHVSNIYDMLLPYLLSGGRLTDDNLGIRESGNGIPDIIDEARNEVDFFLSIRDGEAYSQGVTNPCADWSVMFQAGCTTMAAWANAANCAVLAEAFRIQQNDSLRQYYTDEAIKAFRFASRQDDLQLDELQDIGSMSMRGRDFRQLAAAFLYNLTGDEAWEKIFAEESMIKDGNSLLFNKGKQGFFGIGVTNQYEEKDIPFCQLWAAAAYLTTPQPRHFEALYQNLKASVKSHAEAYNISHMAQRPSRRSANDSRWQVSQNLQLVMLAHYIEPQKARRQELEHVMYTEAGWAMGRNPGNIVEMTGLGERHITDVYSTGRNDGEVGTHPGQTPFNGTETWSPNNGGDARILLNRCYPSWNEGGWPRQESYFNQRYLWVNGEFTPRETMRGKMALLGYLYSIYQ</sequence>
<evidence type="ECO:0000256" key="3">
    <source>
        <dbReference type="SAM" id="MobiDB-lite"/>
    </source>
</evidence>
<proteinExistence type="predicted"/>
<keyword evidence="6" id="KW-0378">Hydrolase</keyword>
<keyword evidence="4" id="KW-0732">Signal</keyword>
<dbReference type="InterPro" id="IPR013783">
    <property type="entry name" value="Ig-like_fold"/>
</dbReference>
<evidence type="ECO:0000256" key="2">
    <source>
        <dbReference type="ARBA" id="ARBA00023326"/>
    </source>
</evidence>
<dbReference type="SUPFAM" id="SSF48208">
    <property type="entry name" value="Six-hairpin glycosidases"/>
    <property type="match status" value="1"/>
</dbReference>
<dbReference type="Gene3D" id="2.60.40.10">
    <property type="entry name" value="Immunoglobulins"/>
    <property type="match status" value="1"/>
</dbReference>
<dbReference type="GO" id="GO:0000272">
    <property type="term" value="P:polysaccharide catabolic process"/>
    <property type="evidence" value="ECO:0007669"/>
    <property type="project" value="UniProtKB-KW"/>
</dbReference>
<dbReference type="Gene3D" id="1.50.10.10">
    <property type="match status" value="1"/>
</dbReference>
<dbReference type="InterPro" id="IPR012341">
    <property type="entry name" value="6hp_glycosidase-like_sf"/>
</dbReference>
<dbReference type="GO" id="GO:0004553">
    <property type="term" value="F:hydrolase activity, hydrolyzing O-glycosyl compounds"/>
    <property type="evidence" value="ECO:0007669"/>
    <property type="project" value="InterPro"/>
</dbReference>
<evidence type="ECO:0000313" key="7">
    <source>
        <dbReference type="Proteomes" id="UP000199373"/>
    </source>
</evidence>
<feature type="region of interest" description="Disordered" evidence="3">
    <location>
        <begin position="712"/>
        <end position="731"/>
    </location>
</feature>
<dbReference type="Proteomes" id="UP000199373">
    <property type="component" value="Unassembled WGS sequence"/>
</dbReference>
<dbReference type="EMBL" id="FOIQ01000006">
    <property type="protein sequence ID" value="SEW24924.1"/>
    <property type="molecule type" value="Genomic_DNA"/>
</dbReference>
<gene>
    <name evidence="6" type="ORF">SAMN04487850_2363</name>
</gene>
<protein>
    <submittedName>
        <fullName evidence="6">Glycosyl hydrolase family 9</fullName>
    </submittedName>
</protein>
<feature type="signal peptide" evidence="4">
    <location>
        <begin position="1"/>
        <end position="27"/>
    </location>
</feature>
<organism evidence="6 7">
    <name type="scientific">Prevotella aff. ruminicola Tc2-24</name>
    <dbReference type="NCBI Taxonomy" id="81582"/>
    <lineage>
        <taxon>Bacteria</taxon>
        <taxon>Pseudomonadati</taxon>
        <taxon>Bacteroidota</taxon>
        <taxon>Bacteroidia</taxon>
        <taxon>Bacteroidales</taxon>
        <taxon>Prevotellaceae</taxon>
        <taxon>Prevotella</taxon>
    </lineage>
</organism>
<feature type="domain" description="Glycoside hydrolase family 9" evidence="5">
    <location>
        <begin position="414"/>
        <end position="708"/>
    </location>
</feature>
<accession>A0A1I0QCZ9</accession>
<dbReference type="RefSeq" id="WP_256219010.1">
    <property type="nucleotide sequence ID" value="NZ_FOIQ01000006.1"/>
</dbReference>
<dbReference type="AlphaFoldDB" id="A0A1I0QCZ9"/>
<keyword evidence="1" id="KW-0119">Carbohydrate metabolism</keyword>
<evidence type="ECO:0000313" key="6">
    <source>
        <dbReference type="EMBL" id="SEW24924.1"/>
    </source>
</evidence>
<dbReference type="Pfam" id="PF00759">
    <property type="entry name" value="Glyco_hydro_9"/>
    <property type="match status" value="1"/>
</dbReference>
<name>A0A1I0QCZ9_9BACT</name>